<sequence>MHLPRTLLTPLSSSTRRPLTVHTPLFVRRIHISQSFSSKGNEEESDHDAVLRNIIQQTTLGNKSFSYIQRGVEEVKEGGDEEPTNLLITLDALGTLYEIKNGDLGQEYTQVAKECGVKGLLAGDVAKSFKEAFKELSASHPNYGYATGMKPKEWWEQVTIKTFKPLIPFPVPFPPNLAESLWTHFSSNAAYSIFPGTMPFLWNIKDLKGLATRTRKGQAGWKFRTITIGIISNSDDRIIDVLTSMGIHATHRAISLDGGLDHLPPKSFSKKGKELYKSLKGAGVASRASRRAIRKISETKNEVLGNDQVVDFVATSCGLGVAKPQREIFETAKKAAARLIAMRFGEEEAEKGWEWYHVGDNRREDVVGAYEAGGVGILLDRNKEIGETETIVEGTEEGVGYKTMVVGDLREVAEFTEGLSILYKAGGEKVPYASPRG</sequence>
<dbReference type="InterPro" id="IPR023214">
    <property type="entry name" value="HAD_sf"/>
</dbReference>
<dbReference type="VEuPathDB" id="FungiDB:DFL_006328"/>
<gene>
    <name evidence="1" type="ORF">DFL_006328</name>
</gene>
<protein>
    <submittedName>
        <fullName evidence="1">Uncharacterized protein</fullName>
    </submittedName>
</protein>
<comment type="caution">
    <text evidence="1">The sequence shown here is derived from an EMBL/GenBank/DDBJ whole genome shotgun (WGS) entry which is preliminary data.</text>
</comment>
<dbReference type="SUPFAM" id="SSF56784">
    <property type="entry name" value="HAD-like"/>
    <property type="match status" value="1"/>
</dbReference>
<dbReference type="GO" id="GO:0005634">
    <property type="term" value="C:nucleus"/>
    <property type="evidence" value="ECO:0007669"/>
    <property type="project" value="TreeGrafter"/>
</dbReference>
<dbReference type="InterPro" id="IPR051828">
    <property type="entry name" value="HAD-like_hydrolase_domain"/>
</dbReference>
<dbReference type="RefSeq" id="XP_067490131.1">
    <property type="nucleotide sequence ID" value="XM_067635731.1"/>
</dbReference>
<dbReference type="AlphaFoldDB" id="A0A437A004"/>
<evidence type="ECO:0000313" key="1">
    <source>
        <dbReference type="EMBL" id="RVD84587.1"/>
    </source>
</evidence>
<dbReference type="STRING" id="97331.A0A437A004"/>
<dbReference type="OrthoDB" id="444127at2759"/>
<dbReference type="InterPro" id="IPR044924">
    <property type="entry name" value="HAD-SF_hydro_IA_REG-2-like_cap"/>
</dbReference>
<name>A0A437A004_ARTFL</name>
<accession>A0A437A004</accession>
<dbReference type="GeneID" id="93588639"/>
<evidence type="ECO:0000313" key="2">
    <source>
        <dbReference type="Proteomes" id="UP000283090"/>
    </source>
</evidence>
<dbReference type="Gene3D" id="1.10.150.720">
    <property type="entry name" value="Haloacid dehalogenase-like hydrolase"/>
    <property type="match status" value="1"/>
</dbReference>
<reference evidence="1 2" key="1">
    <citation type="submission" date="2019-01" db="EMBL/GenBank/DDBJ databases">
        <title>Intercellular communication is required for trap formation in the nematode-trapping fungus Duddingtonia flagrans.</title>
        <authorList>
            <person name="Youssar L."/>
            <person name="Wernet V."/>
            <person name="Hensel N."/>
            <person name="Hildebrandt H.-G."/>
            <person name="Fischer R."/>
        </authorList>
    </citation>
    <scope>NUCLEOTIDE SEQUENCE [LARGE SCALE GENOMIC DNA]</scope>
    <source>
        <strain evidence="1 2">CBS H-5679</strain>
    </source>
</reference>
<dbReference type="EMBL" id="SAEB01000007">
    <property type="protein sequence ID" value="RVD84587.1"/>
    <property type="molecule type" value="Genomic_DNA"/>
</dbReference>
<dbReference type="InterPro" id="IPR036412">
    <property type="entry name" value="HAD-like_sf"/>
</dbReference>
<proteinExistence type="predicted"/>
<organism evidence="1 2">
    <name type="scientific">Arthrobotrys flagrans</name>
    <name type="common">Nematode-trapping fungus</name>
    <name type="synonym">Trichothecium flagrans</name>
    <dbReference type="NCBI Taxonomy" id="97331"/>
    <lineage>
        <taxon>Eukaryota</taxon>
        <taxon>Fungi</taxon>
        <taxon>Dikarya</taxon>
        <taxon>Ascomycota</taxon>
        <taxon>Pezizomycotina</taxon>
        <taxon>Orbiliomycetes</taxon>
        <taxon>Orbiliales</taxon>
        <taxon>Orbiliaceae</taxon>
        <taxon>Arthrobotrys</taxon>
    </lineage>
</organism>
<dbReference type="Proteomes" id="UP000283090">
    <property type="component" value="Unassembled WGS sequence"/>
</dbReference>
<dbReference type="PANTHER" id="PTHR46191:SF2">
    <property type="entry name" value="HALOACID DEHALOGENASE-LIKE HYDROLASE DOMAIN-CONTAINING PROTEIN 3"/>
    <property type="match status" value="1"/>
</dbReference>
<dbReference type="PANTHER" id="PTHR46191">
    <property type="match status" value="1"/>
</dbReference>
<dbReference type="Gene3D" id="3.40.50.1000">
    <property type="entry name" value="HAD superfamily/HAD-like"/>
    <property type="match status" value="1"/>
</dbReference>
<keyword evidence="2" id="KW-1185">Reference proteome</keyword>